<keyword evidence="5 6" id="KW-0472">Membrane</keyword>
<evidence type="ECO:0000256" key="6">
    <source>
        <dbReference type="SAM" id="Phobius"/>
    </source>
</evidence>
<feature type="transmembrane region" description="Helical" evidence="6">
    <location>
        <begin position="6"/>
        <end position="25"/>
    </location>
</feature>
<keyword evidence="3 6" id="KW-0812">Transmembrane</keyword>
<accession>A0A2U3LNF5</accession>
<evidence type="ECO:0000256" key="1">
    <source>
        <dbReference type="ARBA" id="ARBA00004141"/>
    </source>
</evidence>
<evidence type="ECO:0000256" key="2">
    <source>
        <dbReference type="ARBA" id="ARBA00010631"/>
    </source>
</evidence>
<proteinExistence type="inferred from homology"/>
<dbReference type="GO" id="GO:0016020">
    <property type="term" value="C:membrane"/>
    <property type="evidence" value="ECO:0007669"/>
    <property type="project" value="UniProtKB-SubCell"/>
</dbReference>
<dbReference type="Proteomes" id="UP000238916">
    <property type="component" value="Unassembled WGS sequence"/>
</dbReference>
<feature type="transmembrane region" description="Helical" evidence="6">
    <location>
        <begin position="76"/>
        <end position="96"/>
    </location>
</feature>
<evidence type="ECO:0000313" key="8">
    <source>
        <dbReference type="EMBL" id="SPF53366.1"/>
    </source>
</evidence>
<sequence length="198" mass="23064">MKYLIIALMWSVFGLIHSLLISVRFSSWANRIMGQYFAFYRLTYNLFSLILFVSILSFTRTLDSELVIKFSPPWTIIQSITLLTSCVVMIWAFLSYDYLEFVGIRQIIDLSKKKDSNHPKTIIKKGLLGIVRHPMYLATIIFMWSLDSTRADVLTHIVLTIYILVGIIFEEKKLVKQHGTVYIEYRKVVPALIPFTKK</sequence>
<reference evidence="9" key="1">
    <citation type="submission" date="2018-02" db="EMBL/GenBank/DDBJ databases">
        <authorList>
            <person name="Hausmann B."/>
        </authorList>
    </citation>
    <scope>NUCLEOTIDE SEQUENCE [LARGE SCALE GENOMIC DNA]</scope>
    <source>
        <strain evidence="9">Peat soil MAG SbF1</strain>
    </source>
</reference>
<evidence type="ECO:0000256" key="5">
    <source>
        <dbReference type="ARBA" id="ARBA00023136"/>
    </source>
</evidence>
<name>A0A2U3LNF5_9FIRM</name>
<dbReference type="InterPro" id="IPR009915">
    <property type="entry name" value="NnrU_dom"/>
</dbReference>
<evidence type="ECO:0000256" key="4">
    <source>
        <dbReference type="ARBA" id="ARBA00022989"/>
    </source>
</evidence>
<dbReference type="PANTHER" id="PTHR31040:SF1">
    <property type="entry name" value="NURIM"/>
    <property type="match status" value="1"/>
</dbReference>
<feature type="transmembrane region" description="Helical" evidence="6">
    <location>
        <begin position="151"/>
        <end position="169"/>
    </location>
</feature>
<gene>
    <name evidence="8" type="ORF">SBF1_660007</name>
</gene>
<dbReference type="EMBL" id="OMOF01000623">
    <property type="protein sequence ID" value="SPF53366.1"/>
    <property type="molecule type" value="Genomic_DNA"/>
</dbReference>
<dbReference type="Gene3D" id="1.20.120.1630">
    <property type="match status" value="1"/>
</dbReference>
<evidence type="ECO:0000256" key="3">
    <source>
        <dbReference type="ARBA" id="ARBA00022692"/>
    </source>
</evidence>
<feature type="transmembrane region" description="Helical" evidence="6">
    <location>
        <begin position="126"/>
        <end position="145"/>
    </location>
</feature>
<evidence type="ECO:0000313" key="9">
    <source>
        <dbReference type="Proteomes" id="UP000238916"/>
    </source>
</evidence>
<comment type="similarity">
    <text evidence="2">Belongs to the nurim family.</text>
</comment>
<organism evidence="8 9">
    <name type="scientific">Candidatus Desulfosporosinus infrequens</name>
    <dbReference type="NCBI Taxonomy" id="2043169"/>
    <lineage>
        <taxon>Bacteria</taxon>
        <taxon>Bacillati</taxon>
        <taxon>Bacillota</taxon>
        <taxon>Clostridia</taxon>
        <taxon>Eubacteriales</taxon>
        <taxon>Desulfitobacteriaceae</taxon>
        <taxon>Desulfosporosinus</taxon>
    </lineage>
</organism>
<dbReference type="InterPro" id="IPR033580">
    <property type="entry name" value="Nurim-like"/>
</dbReference>
<keyword evidence="4 6" id="KW-1133">Transmembrane helix</keyword>
<comment type="subcellular location">
    <subcellularLocation>
        <location evidence="1">Membrane</location>
        <topology evidence="1">Multi-pass membrane protein</topology>
    </subcellularLocation>
</comment>
<evidence type="ECO:0000259" key="7">
    <source>
        <dbReference type="Pfam" id="PF07298"/>
    </source>
</evidence>
<dbReference type="Pfam" id="PF07298">
    <property type="entry name" value="NnrU"/>
    <property type="match status" value="1"/>
</dbReference>
<dbReference type="OrthoDB" id="9809773at2"/>
<dbReference type="AlphaFoldDB" id="A0A2U3LNF5"/>
<feature type="domain" description="NnrU" evidence="7">
    <location>
        <begin position="7"/>
        <end position="176"/>
    </location>
</feature>
<feature type="transmembrane region" description="Helical" evidence="6">
    <location>
        <begin position="37"/>
        <end position="56"/>
    </location>
</feature>
<protein>
    <recommendedName>
        <fullName evidence="7">NnrU domain-containing protein</fullName>
    </recommendedName>
</protein>
<dbReference type="PANTHER" id="PTHR31040">
    <property type="entry name" value="NURIM"/>
    <property type="match status" value="1"/>
</dbReference>